<name>A0A169RXU4_9CORY</name>
<feature type="region of interest" description="Disordered" evidence="1">
    <location>
        <begin position="1"/>
        <end position="20"/>
    </location>
</feature>
<protein>
    <submittedName>
        <fullName evidence="2">Uncharacterized protein</fullName>
    </submittedName>
</protein>
<dbReference type="AlphaFoldDB" id="A0A169RXU4"/>
<dbReference type="EMBL" id="AP017369">
    <property type="protein sequence ID" value="BAU96032.1"/>
    <property type="molecule type" value="Genomic_DNA"/>
</dbReference>
<proteinExistence type="predicted"/>
<reference evidence="2 3" key="1">
    <citation type="submission" date="2016-02" db="EMBL/GenBank/DDBJ databases">
        <title>Corynebacterium glutamicum N24 whole genome sequencing project.</title>
        <authorList>
            <person name="Matsutani M."/>
            <person name="Nangtapong N."/>
            <person name="Yakushi T."/>
            <person name="Matsushita K."/>
        </authorList>
    </citation>
    <scope>NUCLEOTIDE SEQUENCE [LARGE SCALE GENOMIC DNA]</scope>
    <source>
        <strain evidence="2 3">N24</strain>
    </source>
</reference>
<keyword evidence="3" id="KW-1185">Reference proteome</keyword>
<dbReference type="KEGG" id="csur:N24_1770"/>
<dbReference type="RefSeq" id="WP_096456229.1">
    <property type="nucleotide sequence ID" value="NZ_AP017369.1"/>
</dbReference>
<accession>A0A169RXU4</accession>
<evidence type="ECO:0000313" key="3">
    <source>
        <dbReference type="Proteomes" id="UP000218244"/>
    </source>
</evidence>
<organism evidence="2 3">
    <name type="scientific">Corynebacterium suranareeae</name>
    <dbReference type="NCBI Taxonomy" id="2506452"/>
    <lineage>
        <taxon>Bacteria</taxon>
        <taxon>Bacillati</taxon>
        <taxon>Actinomycetota</taxon>
        <taxon>Actinomycetes</taxon>
        <taxon>Mycobacteriales</taxon>
        <taxon>Corynebacteriaceae</taxon>
        <taxon>Corynebacterium</taxon>
    </lineage>
</organism>
<dbReference type="Proteomes" id="UP000218244">
    <property type="component" value="Chromosome"/>
</dbReference>
<evidence type="ECO:0000256" key="1">
    <source>
        <dbReference type="SAM" id="MobiDB-lite"/>
    </source>
</evidence>
<gene>
    <name evidence="2" type="ORF">N24_1770</name>
</gene>
<sequence length="63" mass="7063">MTKHSPTHTTPTEHSDLTDQRIFPLGATALEEFDMLLDQPVDTEELQAFLHAPTIFGTEIVLN</sequence>
<evidence type="ECO:0000313" key="2">
    <source>
        <dbReference type="EMBL" id="BAU96032.1"/>
    </source>
</evidence>